<evidence type="ECO:0000313" key="12">
    <source>
        <dbReference type="EMBL" id="AKF07006.1"/>
    </source>
</evidence>
<feature type="binding site" evidence="9">
    <location>
        <begin position="372"/>
        <end position="373"/>
    </location>
    <ligand>
        <name>ATP</name>
        <dbReference type="ChEBI" id="CHEBI:30616"/>
    </ligand>
</feature>
<dbReference type="InterPro" id="IPR006426">
    <property type="entry name" value="Asn_synth_AEB"/>
</dbReference>
<dbReference type="InterPro" id="IPR051786">
    <property type="entry name" value="ASN_synthetase/amidase"/>
</dbReference>
<keyword evidence="8" id="KW-0028">Amino-acid biosynthesis</keyword>
<dbReference type="Gene3D" id="3.40.50.620">
    <property type="entry name" value="HUPs"/>
    <property type="match status" value="1"/>
</dbReference>
<evidence type="ECO:0000256" key="7">
    <source>
        <dbReference type="ARBA" id="ARBA00048741"/>
    </source>
</evidence>
<dbReference type="InterPro" id="IPR014729">
    <property type="entry name" value="Rossmann-like_a/b/a_fold"/>
</dbReference>
<dbReference type="Proteomes" id="UP000034883">
    <property type="component" value="Chromosome"/>
</dbReference>
<evidence type="ECO:0000256" key="3">
    <source>
        <dbReference type="ARBA" id="ARBA00012737"/>
    </source>
</evidence>
<feature type="site" description="Important for beta-aspartyl-AMP intermediate formation" evidence="10">
    <location>
        <position position="374"/>
    </location>
</feature>
<reference evidence="12 13" key="1">
    <citation type="submission" date="2015-03" db="EMBL/GenBank/DDBJ databases">
        <title>Genome assembly of Sandaracinus amylolyticus DSM 53668.</title>
        <authorList>
            <person name="Sharma G."/>
            <person name="Subramanian S."/>
        </authorList>
    </citation>
    <scope>NUCLEOTIDE SEQUENCE [LARGE SCALE GENOMIC DNA]</scope>
    <source>
        <strain evidence="12 13">DSM 53668</strain>
    </source>
</reference>
<feature type="domain" description="Glutamine amidotransferase type-2" evidence="11">
    <location>
        <begin position="2"/>
        <end position="216"/>
    </location>
</feature>
<sequence length="651" mass="72647">MCGISGIWSIEGRGDALRARAAVMRDSLAHRGPDDAGEWEDATCGLVLGQRRLSILDLSPLGHQPMMSASSRYVVVFNGEIYNHLRIREDLPDARFRGTSDTETLLAAIERWGLEGALSRFVGMFAIALWDREARTLQLVRDRVGIKPLYWGRTTRGDLLFGSELRALRTHPEFDTTIDREALTAYFETSCVPAPLSIHRAARKLEPGTILTFHSPRRDPRATRYWRVEDVARDGARDWLRDSEPEILERIEETLRDAVRLRLLSDVPLGAFLSGGIDSSLVVAIAQELSTEPLRTYSIGSTDAAYDESGFASEVARRLGTRHTALTVRDAEAREIVPQLASIYDEPFADSSQIPTFLVSRLARNDVTVALSGDGGDELFGGYNRYLWAPRLARVQSVPRTARRVAAAALELLPTSAWDSVHAHLSPPLPPVRLVGDKLHKGARALRTSSLDEMYAALRRQWWPSPVLDVLTHDESPRTGRMVDAAHALMVRDAVGYLPDDILTKVDRASMAVALEARVPILDHRVVELAWRVPMRMKIRDRKGKWALRELLAKRLPRDVFERPKTGFSVPVGAWLRGPLRDWAESLLDAKSLASVGLDARLVRTRWKAHQEGPADAGLALWDVLAFAAWHREITRGARAEPRDLSARSSA</sequence>
<dbReference type="PANTHER" id="PTHR43284:SF1">
    <property type="entry name" value="ASPARAGINE SYNTHETASE"/>
    <property type="match status" value="1"/>
</dbReference>
<dbReference type="SUPFAM" id="SSF52402">
    <property type="entry name" value="Adenine nucleotide alpha hydrolases-like"/>
    <property type="match status" value="1"/>
</dbReference>
<evidence type="ECO:0000256" key="10">
    <source>
        <dbReference type="PIRSR" id="PIRSR001589-3"/>
    </source>
</evidence>
<dbReference type="STRING" id="927083.DB32_004155"/>
<dbReference type="InterPro" id="IPR033738">
    <property type="entry name" value="AsnB_N"/>
</dbReference>
<dbReference type="CDD" id="cd01991">
    <property type="entry name" value="Asn_synthase_B_C"/>
    <property type="match status" value="1"/>
</dbReference>
<gene>
    <name evidence="12" type="ORF">DB32_004155</name>
</gene>
<dbReference type="OrthoDB" id="9763290at2"/>
<keyword evidence="6 8" id="KW-0315">Glutamine amidotransferase</keyword>
<feature type="binding site" evidence="9">
    <location>
        <position position="299"/>
    </location>
    <ligand>
        <name>ATP</name>
        <dbReference type="ChEBI" id="CHEBI:30616"/>
    </ligand>
</feature>
<dbReference type="GO" id="GO:0005829">
    <property type="term" value="C:cytosol"/>
    <property type="evidence" value="ECO:0007669"/>
    <property type="project" value="TreeGrafter"/>
</dbReference>
<comment type="pathway">
    <text evidence="1">Amino-acid biosynthesis; L-asparagine biosynthesis; L-asparagine from L-aspartate (L-Gln route): step 1/1.</text>
</comment>
<keyword evidence="5 9" id="KW-0067">ATP-binding</keyword>
<dbReference type="SUPFAM" id="SSF56235">
    <property type="entry name" value="N-terminal nucleophile aminohydrolases (Ntn hydrolases)"/>
    <property type="match status" value="1"/>
</dbReference>
<keyword evidence="4 9" id="KW-0547">Nucleotide-binding</keyword>
<dbReference type="AlphaFoldDB" id="A0A0F6W446"/>
<dbReference type="PANTHER" id="PTHR43284">
    <property type="entry name" value="ASPARAGINE SYNTHETASE (GLUTAMINE-HYDROLYZING)"/>
    <property type="match status" value="1"/>
</dbReference>
<dbReference type="CDD" id="cd00712">
    <property type="entry name" value="AsnB"/>
    <property type="match status" value="1"/>
</dbReference>
<dbReference type="InterPro" id="IPR017932">
    <property type="entry name" value="GATase_2_dom"/>
</dbReference>
<dbReference type="RefSeq" id="WP_075097566.1">
    <property type="nucleotide sequence ID" value="NZ_CP011125.1"/>
</dbReference>
<organism evidence="12 13">
    <name type="scientific">Sandaracinus amylolyticus</name>
    <dbReference type="NCBI Taxonomy" id="927083"/>
    <lineage>
        <taxon>Bacteria</taxon>
        <taxon>Pseudomonadati</taxon>
        <taxon>Myxococcota</taxon>
        <taxon>Polyangia</taxon>
        <taxon>Polyangiales</taxon>
        <taxon>Sandaracinaceae</taxon>
        <taxon>Sandaracinus</taxon>
    </lineage>
</organism>
<keyword evidence="13" id="KW-1185">Reference proteome</keyword>
<feature type="binding site" evidence="9">
    <location>
        <position position="101"/>
    </location>
    <ligand>
        <name>L-glutamine</name>
        <dbReference type="ChEBI" id="CHEBI:58359"/>
    </ligand>
</feature>
<evidence type="ECO:0000259" key="11">
    <source>
        <dbReference type="PROSITE" id="PS51278"/>
    </source>
</evidence>
<keyword evidence="8" id="KW-0061">Asparagine biosynthesis</keyword>
<evidence type="ECO:0000256" key="8">
    <source>
        <dbReference type="PIRSR" id="PIRSR001589-1"/>
    </source>
</evidence>
<protein>
    <recommendedName>
        <fullName evidence="3">asparagine synthase (glutamine-hydrolyzing)</fullName>
        <ecNumber evidence="3">6.3.5.4</ecNumber>
    </recommendedName>
</protein>
<dbReference type="GO" id="GO:0006529">
    <property type="term" value="P:asparagine biosynthetic process"/>
    <property type="evidence" value="ECO:0007669"/>
    <property type="project" value="UniProtKB-KW"/>
</dbReference>
<accession>A0A0F6W446</accession>
<dbReference type="InterPro" id="IPR001962">
    <property type="entry name" value="Asn_synthase"/>
</dbReference>
<dbReference type="InterPro" id="IPR029055">
    <property type="entry name" value="Ntn_hydrolases_N"/>
</dbReference>
<comment type="similarity">
    <text evidence="2">Belongs to the asparagine synthetase family.</text>
</comment>
<dbReference type="Gene3D" id="3.60.20.10">
    <property type="entry name" value="Glutamine Phosphoribosylpyrophosphate, subunit 1, domain 1"/>
    <property type="match status" value="1"/>
</dbReference>
<dbReference type="Pfam" id="PF00733">
    <property type="entry name" value="Asn_synthase"/>
    <property type="match status" value="1"/>
</dbReference>
<evidence type="ECO:0000256" key="2">
    <source>
        <dbReference type="ARBA" id="ARBA00005752"/>
    </source>
</evidence>
<dbReference type="Pfam" id="PF13537">
    <property type="entry name" value="GATase_7"/>
    <property type="match status" value="1"/>
</dbReference>
<feature type="active site" description="For GATase activity" evidence="8">
    <location>
        <position position="2"/>
    </location>
</feature>
<dbReference type="EC" id="6.3.5.4" evidence="3"/>
<evidence type="ECO:0000313" key="13">
    <source>
        <dbReference type="Proteomes" id="UP000034883"/>
    </source>
</evidence>
<dbReference type="KEGG" id="samy:DB32_004155"/>
<dbReference type="GO" id="GO:0004066">
    <property type="term" value="F:asparagine synthase (glutamine-hydrolyzing) activity"/>
    <property type="evidence" value="ECO:0007669"/>
    <property type="project" value="UniProtKB-EC"/>
</dbReference>
<dbReference type="GO" id="GO:0005524">
    <property type="term" value="F:ATP binding"/>
    <property type="evidence" value="ECO:0007669"/>
    <property type="project" value="UniProtKB-KW"/>
</dbReference>
<proteinExistence type="inferred from homology"/>
<evidence type="ECO:0000256" key="5">
    <source>
        <dbReference type="ARBA" id="ARBA00022840"/>
    </source>
</evidence>
<evidence type="ECO:0000256" key="1">
    <source>
        <dbReference type="ARBA" id="ARBA00005187"/>
    </source>
</evidence>
<evidence type="ECO:0000256" key="9">
    <source>
        <dbReference type="PIRSR" id="PIRSR001589-2"/>
    </source>
</evidence>
<evidence type="ECO:0000256" key="4">
    <source>
        <dbReference type="ARBA" id="ARBA00022741"/>
    </source>
</evidence>
<name>A0A0F6W446_9BACT</name>
<dbReference type="PROSITE" id="PS51278">
    <property type="entry name" value="GATASE_TYPE_2"/>
    <property type="match status" value="1"/>
</dbReference>
<dbReference type="PIRSF" id="PIRSF001589">
    <property type="entry name" value="Asn_synthetase_glu-h"/>
    <property type="match status" value="1"/>
</dbReference>
<comment type="catalytic activity">
    <reaction evidence="7">
        <text>L-aspartate + L-glutamine + ATP + H2O = L-asparagine + L-glutamate + AMP + diphosphate + H(+)</text>
        <dbReference type="Rhea" id="RHEA:12228"/>
        <dbReference type="ChEBI" id="CHEBI:15377"/>
        <dbReference type="ChEBI" id="CHEBI:15378"/>
        <dbReference type="ChEBI" id="CHEBI:29985"/>
        <dbReference type="ChEBI" id="CHEBI:29991"/>
        <dbReference type="ChEBI" id="CHEBI:30616"/>
        <dbReference type="ChEBI" id="CHEBI:33019"/>
        <dbReference type="ChEBI" id="CHEBI:58048"/>
        <dbReference type="ChEBI" id="CHEBI:58359"/>
        <dbReference type="ChEBI" id="CHEBI:456215"/>
        <dbReference type="EC" id="6.3.5.4"/>
    </reaction>
</comment>
<evidence type="ECO:0000256" key="6">
    <source>
        <dbReference type="ARBA" id="ARBA00022962"/>
    </source>
</evidence>
<dbReference type="NCBIfam" id="TIGR01536">
    <property type="entry name" value="asn_synth_AEB"/>
    <property type="match status" value="1"/>
</dbReference>
<dbReference type="EMBL" id="CP011125">
    <property type="protein sequence ID" value="AKF07006.1"/>
    <property type="molecule type" value="Genomic_DNA"/>
</dbReference>